<dbReference type="AlphaFoldDB" id="A0A0A9A1A8"/>
<organism evidence="1">
    <name type="scientific">Arundo donax</name>
    <name type="common">Giant reed</name>
    <name type="synonym">Donax arundinaceus</name>
    <dbReference type="NCBI Taxonomy" id="35708"/>
    <lineage>
        <taxon>Eukaryota</taxon>
        <taxon>Viridiplantae</taxon>
        <taxon>Streptophyta</taxon>
        <taxon>Embryophyta</taxon>
        <taxon>Tracheophyta</taxon>
        <taxon>Spermatophyta</taxon>
        <taxon>Magnoliopsida</taxon>
        <taxon>Liliopsida</taxon>
        <taxon>Poales</taxon>
        <taxon>Poaceae</taxon>
        <taxon>PACMAD clade</taxon>
        <taxon>Arundinoideae</taxon>
        <taxon>Arundineae</taxon>
        <taxon>Arundo</taxon>
    </lineage>
</organism>
<protein>
    <submittedName>
        <fullName evidence="1">Uncharacterized protein</fullName>
    </submittedName>
</protein>
<evidence type="ECO:0000313" key="1">
    <source>
        <dbReference type="EMBL" id="JAD42790.1"/>
    </source>
</evidence>
<reference evidence="1" key="1">
    <citation type="submission" date="2014-09" db="EMBL/GenBank/DDBJ databases">
        <authorList>
            <person name="Magalhaes I.L.F."/>
            <person name="Oliveira U."/>
            <person name="Santos F.R."/>
            <person name="Vidigal T.H.D.A."/>
            <person name="Brescovit A.D."/>
            <person name="Santos A.J."/>
        </authorList>
    </citation>
    <scope>NUCLEOTIDE SEQUENCE</scope>
    <source>
        <tissue evidence="1">Shoot tissue taken approximately 20 cm above the soil surface</tissue>
    </source>
</reference>
<accession>A0A0A9A1A8</accession>
<reference evidence="1" key="2">
    <citation type="journal article" date="2015" name="Data Brief">
        <title>Shoot transcriptome of the giant reed, Arundo donax.</title>
        <authorList>
            <person name="Barrero R.A."/>
            <person name="Guerrero F.D."/>
            <person name="Moolhuijzen P."/>
            <person name="Goolsby J.A."/>
            <person name="Tidwell J."/>
            <person name="Bellgard S.E."/>
            <person name="Bellgard M.I."/>
        </authorList>
    </citation>
    <scope>NUCLEOTIDE SEQUENCE</scope>
    <source>
        <tissue evidence="1">Shoot tissue taken approximately 20 cm above the soil surface</tissue>
    </source>
</reference>
<sequence length="85" mass="9022">MGNRGALARRRQLHAIFFAEMVVQSHGYLIFQAPICKLYMDPLTCRPGPASCPLCNLQCSPSSCCLTGVPGGSTPLPNSHATSSS</sequence>
<proteinExistence type="predicted"/>
<dbReference type="EMBL" id="GBRH01255105">
    <property type="protein sequence ID" value="JAD42790.1"/>
    <property type="molecule type" value="Transcribed_RNA"/>
</dbReference>
<name>A0A0A9A1A8_ARUDO</name>